<dbReference type="InterPro" id="IPR004995">
    <property type="entry name" value="Spore_Ger"/>
</dbReference>
<comment type="similarity">
    <text evidence="1">Belongs to the GerABKA family.</text>
</comment>
<dbReference type="PANTHER" id="PTHR22550:SF5">
    <property type="entry name" value="LEUCINE ZIPPER PROTEIN 4"/>
    <property type="match status" value="1"/>
</dbReference>
<evidence type="ECO:0000256" key="1">
    <source>
        <dbReference type="ARBA" id="ARBA00005278"/>
    </source>
</evidence>
<dbReference type="GO" id="GO:0009847">
    <property type="term" value="P:spore germination"/>
    <property type="evidence" value="ECO:0007669"/>
    <property type="project" value="InterPro"/>
</dbReference>
<dbReference type="EMBL" id="FRAD01000026">
    <property type="protein sequence ID" value="SHK40674.1"/>
    <property type="molecule type" value="Genomic_DNA"/>
</dbReference>
<evidence type="ECO:0000313" key="4">
    <source>
        <dbReference type="EMBL" id="SHK40674.1"/>
    </source>
</evidence>
<dbReference type="AlphaFoldDB" id="A0A1M6S798"/>
<dbReference type="STRING" id="1121331.SAMN02745248_02466"/>
<dbReference type="GO" id="GO:0016020">
    <property type="term" value="C:membrane"/>
    <property type="evidence" value="ECO:0007669"/>
    <property type="project" value="InterPro"/>
</dbReference>
<dbReference type="PIRSF" id="PIRSF005690">
    <property type="entry name" value="GerBA"/>
    <property type="match status" value="1"/>
</dbReference>
<evidence type="ECO:0000256" key="2">
    <source>
        <dbReference type="ARBA" id="ARBA00023136"/>
    </source>
</evidence>
<keyword evidence="2 3" id="KW-0472">Membrane</keyword>
<dbReference type="InterPro" id="IPR050768">
    <property type="entry name" value="UPF0353/GerABKA_families"/>
</dbReference>
<dbReference type="Proteomes" id="UP000183952">
    <property type="component" value="Unassembled WGS sequence"/>
</dbReference>
<evidence type="ECO:0000256" key="3">
    <source>
        <dbReference type="SAM" id="Phobius"/>
    </source>
</evidence>
<accession>A0A1M6S798</accession>
<keyword evidence="5" id="KW-1185">Reference proteome</keyword>
<gene>
    <name evidence="4" type="ORF">SAMN02745248_02466</name>
</gene>
<feature type="transmembrane region" description="Helical" evidence="3">
    <location>
        <begin position="299"/>
        <end position="321"/>
    </location>
</feature>
<feature type="transmembrane region" description="Helical" evidence="3">
    <location>
        <begin position="421"/>
        <end position="447"/>
    </location>
</feature>
<sequence>MCMVFIFLKEVMKVKESIRKKVTKDAMENMGYIKELLKDNSDITFRHFCVSDRNVGLIYVDGLADKILLNDYVVKPMQLFNEDICSVEEIKNSIISASDVKLEADMASAVKNILSGESIIFIDGVEFAYIIATRAWPNRGVSEPNSETTIRGSREGFVETIRFNTALLRRRIRDSRLKLEATTVGVRSKTDVVITYIEDIVNTEALKELKEKINKIDIDAVLDSSYISQEIEEDRFSPFPQIQSTERPDVLAAALYEGRIGVIVDNTPFVLIVPTTLVNLMQSPDDYYSRWISASFIRLIRFFSIFLSLLLPALYISVTSFHNNIIPTKFAYSIAACREGVPFPAFVETIFMEISISLLLEAVARLPKAIGATVGIVGGLIIGDAAVGAGIISPIMVIITGLTAITTFIAPNYEVTSSFRFIRIMLIILSSILGLYGVMIGMILSLVHLLKLRSFTVPYLAPLVGPEFNDLKDVFIRAPLKSFRRRPEYMKTGDKIRQK</sequence>
<dbReference type="PANTHER" id="PTHR22550">
    <property type="entry name" value="SPORE GERMINATION PROTEIN"/>
    <property type="match status" value="1"/>
</dbReference>
<evidence type="ECO:0000313" key="5">
    <source>
        <dbReference type="Proteomes" id="UP000183952"/>
    </source>
</evidence>
<proteinExistence type="inferred from homology"/>
<reference evidence="4 5" key="1">
    <citation type="submission" date="2016-11" db="EMBL/GenBank/DDBJ databases">
        <authorList>
            <person name="Jaros S."/>
            <person name="Januszkiewicz K."/>
            <person name="Wedrychowicz H."/>
        </authorList>
    </citation>
    <scope>NUCLEOTIDE SEQUENCE [LARGE SCALE GENOMIC DNA]</scope>
    <source>
        <strain evidence="4 5">DSM 3090</strain>
    </source>
</reference>
<name>A0A1M6S798_9CLOT</name>
<keyword evidence="3" id="KW-0812">Transmembrane</keyword>
<organism evidence="4 5">
    <name type="scientific">Hathewaya proteolytica DSM 3090</name>
    <dbReference type="NCBI Taxonomy" id="1121331"/>
    <lineage>
        <taxon>Bacteria</taxon>
        <taxon>Bacillati</taxon>
        <taxon>Bacillota</taxon>
        <taxon>Clostridia</taxon>
        <taxon>Eubacteriales</taxon>
        <taxon>Clostridiaceae</taxon>
        <taxon>Hathewaya</taxon>
    </lineage>
</organism>
<protein>
    <submittedName>
        <fullName evidence="4">Spore germination protein</fullName>
    </submittedName>
</protein>
<keyword evidence="3" id="KW-1133">Transmembrane helix</keyword>
<feature type="transmembrane region" description="Helical" evidence="3">
    <location>
        <begin position="376"/>
        <end position="409"/>
    </location>
</feature>
<dbReference type="Pfam" id="PF03323">
    <property type="entry name" value="GerA"/>
    <property type="match status" value="1"/>
</dbReference>